<dbReference type="SUPFAM" id="SSF56496">
    <property type="entry name" value="Fibrinogen C-terminal domain-like"/>
    <property type="match status" value="1"/>
</dbReference>
<reference evidence="5" key="3">
    <citation type="submission" date="2023-05" db="EMBL/GenBank/DDBJ databases">
        <authorList>
            <person name="Smith C.H."/>
        </authorList>
    </citation>
    <scope>NUCLEOTIDE SEQUENCE</scope>
    <source>
        <strain evidence="5">CHS0354</strain>
        <tissue evidence="5">Mantle</tissue>
    </source>
</reference>
<dbReference type="NCBIfam" id="NF040941">
    <property type="entry name" value="GGGWT_bact"/>
    <property type="match status" value="1"/>
</dbReference>
<dbReference type="PANTHER" id="PTHR19143">
    <property type="entry name" value="FIBRINOGEN/TENASCIN/ANGIOPOEITIN"/>
    <property type="match status" value="1"/>
</dbReference>
<dbReference type="InterPro" id="IPR003609">
    <property type="entry name" value="Pan_app"/>
</dbReference>
<keyword evidence="1" id="KW-1015">Disulfide bond</keyword>
<accession>A0AAE0RP85</accession>
<dbReference type="InterPro" id="IPR050373">
    <property type="entry name" value="Fibrinogen_C-term_domain"/>
</dbReference>
<reference evidence="5" key="1">
    <citation type="journal article" date="2021" name="Genome Biol. Evol.">
        <title>A High-Quality Reference Genome for a Parasitic Bivalve with Doubly Uniparental Inheritance (Bivalvia: Unionida).</title>
        <authorList>
            <person name="Smith C.H."/>
        </authorList>
    </citation>
    <scope>NUCLEOTIDE SEQUENCE</scope>
    <source>
        <strain evidence="5">CHS0354</strain>
    </source>
</reference>
<dbReference type="Pfam" id="PF00147">
    <property type="entry name" value="Fibrinogen_C"/>
    <property type="match status" value="1"/>
</dbReference>
<dbReference type="SMART" id="SM00186">
    <property type="entry name" value="FBG"/>
    <property type="match status" value="1"/>
</dbReference>
<dbReference type="PROSITE" id="PS00514">
    <property type="entry name" value="FIBRINOGEN_C_1"/>
    <property type="match status" value="1"/>
</dbReference>
<feature type="signal peptide" evidence="2">
    <location>
        <begin position="1"/>
        <end position="24"/>
    </location>
</feature>
<evidence type="ECO:0000313" key="5">
    <source>
        <dbReference type="EMBL" id="KAK3576790.1"/>
    </source>
</evidence>
<evidence type="ECO:0000256" key="2">
    <source>
        <dbReference type="SAM" id="SignalP"/>
    </source>
</evidence>
<dbReference type="InterPro" id="IPR020837">
    <property type="entry name" value="Fibrinogen_CS"/>
</dbReference>
<feature type="chain" id="PRO_5041941300" description="Fibrinogen C-terminal domain-containing protein" evidence="2">
    <location>
        <begin position="25"/>
        <end position="319"/>
    </location>
</feature>
<dbReference type="InterPro" id="IPR036056">
    <property type="entry name" value="Fibrinogen-like_C"/>
</dbReference>
<reference evidence="5" key="2">
    <citation type="journal article" date="2021" name="Genome Biol. Evol.">
        <title>Developing a high-quality reference genome for a parasitic bivalve with doubly uniparental inheritance (Bivalvia: Unionida).</title>
        <authorList>
            <person name="Smith C.H."/>
        </authorList>
    </citation>
    <scope>NUCLEOTIDE SEQUENCE</scope>
    <source>
        <strain evidence="5">CHS0354</strain>
        <tissue evidence="5">Mantle</tissue>
    </source>
</reference>
<evidence type="ECO:0000259" key="3">
    <source>
        <dbReference type="PROSITE" id="PS50948"/>
    </source>
</evidence>
<feature type="domain" description="Fibrinogen C-terminal" evidence="4">
    <location>
        <begin position="106"/>
        <end position="319"/>
    </location>
</feature>
<keyword evidence="2" id="KW-0732">Signal</keyword>
<dbReference type="EMBL" id="JAEAOA010000213">
    <property type="protein sequence ID" value="KAK3576790.1"/>
    <property type="molecule type" value="Genomic_DNA"/>
</dbReference>
<dbReference type="AlphaFoldDB" id="A0AAE0RP85"/>
<keyword evidence="6" id="KW-1185">Reference proteome</keyword>
<evidence type="ECO:0000256" key="1">
    <source>
        <dbReference type="ARBA" id="ARBA00023157"/>
    </source>
</evidence>
<proteinExistence type="predicted"/>
<comment type="caution">
    <text evidence="5">The sequence shown here is derived from an EMBL/GenBank/DDBJ whole genome shotgun (WGS) entry which is preliminary data.</text>
</comment>
<dbReference type="GO" id="GO:0005615">
    <property type="term" value="C:extracellular space"/>
    <property type="evidence" value="ECO:0007669"/>
    <property type="project" value="TreeGrafter"/>
</dbReference>
<evidence type="ECO:0000313" key="6">
    <source>
        <dbReference type="Proteomes" id="UP001195483"/>
    </source>
</evidence>
<dbReference type="PROSITE" id="PS51406">
    <property type="entry name" value="FIBRINOGEN_C_2"/>
    <property type="match status" value="1"/>
</dbReference>
<dbReference type="PROSITE" id="PS50948">
    <property type="entry name" value="PAN"/>
    <property type="match status" value="1"/>
</dbReference>
<feature type="domain" description="Apple" evidence="3">
    <location>
        <begin position="30"/>
        <end position="108"/>
    </location>
</feature>
<dbReference type="Gene3D" id="3.90.215.10">
    <property type="entry name" value="Gamma Fibrinogen, chain A, domain 1"/>
    <property type="match status" value="1"/>
</dbReference>
<evidence type="ECO:0000259" key="4">
    <source>
        <dbReference type="PROSITE" id="PS51406"/>
    </source>
</evidence>
<dbReference type="FunFam" id="3.90.215.10:FF:000001">
    <property type="entry name" value="Tenascin isoform 1"/>
    <property type="match status" value="1"/>
</dbReference>
<dbReference type="PANTHER" id="PTHR19143:SF458">
    <property type="entry name" value="FIBRINOGEN C-TERMINAL DOMAIN-CONTAINING PROTEIN-RELATED"/>
    <property type="match status" value="1"/>
</dbReference>
<dbReference type="InterPro" id="IPR002181">
    <property type="entry name" value="Fibrinogen_a/b/g_C_dom"/>
</dbReference>
<dbReference type="CDD" id="cd00087">
    <property type="entry name" value="FReD"/>
    <property type="match status" value="1"/>
</dbReference>
<protein>
    <recommendedName>
        <fullName evidence="7">Fibrinogen C-terminal domain-containing protein</fullName>
    </recommendedName>
</protein>
<organism evidence="5 6">
    <name type="scientific">Potamilus streckersoni</name>
    <dbReference type="NCBI Taxonomy" id="2493646"/>
    <lineage>
        <taxon>Eukaryota</taxon>
        <taxon>Metazoa</taxon>
        <taxon>Spiralia</taxon>
        <taxon>Lophotrochozoa</taxon>
        <taxon>Mollusca</taxon>
        <taxon>Bivalvia</taxon>
        <taxon>Autobranchia</taxon>
        <taxon>Heteroconchia</taxon>
        <taxon>Palaeoheterodonta</taxon>
        <taxon>Unionida</taxon>
        <taxon>Unionoidea</taxon>
        <taxon>Unionidae</taxon>
        <taxon>Ambleminae</taxon>
        <taxon>Lampsilini</taxon>
        <taxon>Potamilus</taxon>
    </lineage>
</organism>
<gene>
    <name evidence="5" type="ORF">CHS0354_002573</name>
</gene>
<evidence type="ECO:0008006" key="7">
    <source>
        <dbReference type="Google" id="ProtNLM"/>
    </source>
</evidence>
<dbReference type="InterPro" id="IPR014716">
    <property type="entry name" value="Fibrinogen_a/b/g_C_1"/>
</dbReference>
<name>A0AAE0RP85_9BIVA</name>
<dbReference type="Proteomes" id="UP001195483">
    <property type="component" value="Unassembled WGS sequence"/>
</dbReference>
<sequence>MGLHSTLFIFLTLDLTINVCIVTALERYFCENVKCSNLKNRVCTNYLLWTVTDTRKSQCFLKCLTDGERCQAVFYNDITRKCQGHSSVLTSQDNCLVEDGTKYYHKCTARRPGNCQEILCSGQDATGVYTIYPDANSNGVNVRCDMDTDGGGWTVFQRRVDGSVDFYRNWAEYKFGFGNADTEYWLGLETIHKLTSQANVKLRVDLIAPGSPQIMAYAAFSSFTVGDETSNYRLTVAGYSGNAGDSLSNHSNMMFTTKDKDNDLDGNINCAVYFVGAWWYNKCHLSSLNGLYGGYEKGINWKTLSGSSVSMTFSAMKLK</sequence>